<dbReference type="AlphaFoldDB" id="A0A2Z3GPY4"/>
<dbReference type="Proteomes" id="UP000245999">
    <property type="component" value="Chromosome"/>
</dbReference>
<dbReference type="OrthoDB" id="868093at2"/>
<evidence type="ECO:0000313" key="1">
    <source>
        <dbReference type="EMBL" id="AWM33065.1"/>
    </source>
</evidence>
<evidence type="ECO:0000313" key="2">
    <source>
        <dbReference type="Proteomes" id="UP000245999"/>
    </source>
</evidence>
<dbReference type="RefSeq" id="WP_109656152.1">
    <property type="nucleotide sequence ID" value="NZ_CP029145.1"/>
</dbReference>
<keyword evidence="2" id="KW-1185">Reference proteome</keyword>
<dbReference type="PROSITE" id="PS51257">
    <property type="entry name" value="PROKAR_LIPOPROTEIN"/>
    <property type="match status" value="1"/>
</dbReference>
<gene>
    <name evidence="1" type="ORF">DDQ68_09935</name>
</gene>
<proteinExistence type="predicted"/>
<organism evidence="1 2">
    <name type="scientific">Hymenobacter nivis</name>
    <dbReference type="NCBI Taxonomy" id="1850093"/>
    <lineage>
        <taxon>Bacteria</taxon>
        <taxon>Pseudomonadati</taxon>
        <taxon>Bacteroidota</taxon>
        <taxon>Cytophagia</taxon>
        <taxon>Cytophagales</taxon>
        <taxon>Hymenobacteraceae</taxon>
        <taxon>Hymenobacter</taxon>
    </lineage>
</organism>
<sequence length="423" mass="43913">MKQISPKLMGAALALATLASGCKKDIDTYFTEVGGQYPTLRSVLGTATFGSGTGTNIKFITGEVIPIEIQFAQQTSPLKQIVILQKIEPSRDSTVVQTVAYAPAFSKRKNADTLVVNYVVPAGANKANVRVDARVDAQNGQTKFASFNFRLAEATPTVAVNSGPTNVTLGTTSTGNAPGDVVRYNLTLNAGGINTATLFTTAGILYKDLDSLNVYATVGTAAERRIDRRKLAATGAATTLNVDEPLPAGSAGQTVAFRFEATVRAPARRTSATAATGVAVVAPTPFSGTVRTGALTYAGTTGGDLAAYDLTAFAPIAAASAVTTKDLAISSTASNAVQFKALNTTRYVRSTTAVYTAATLTSVRQVYTAAATAAQVTALDNIVVGDVILVKLRGLDQYEALQVTGINRTSTTDVTVNFSVKAL</sequence>
<accession>A0A2Z3GPY4</accession>
<reference evidence="2" key="1">
    <citation type="submission" date="2018-04" db="EMBL/GenBank/DDBJ databases">
        <title>Complete genome of Antarctic heterotrophic bacterium Hymenobacter nivis.</title>
        <authorList>
            <person name="Terashima M."/>
        </authorList>
    </citation>
    <scope>NUCLEOTIDE SEQUENCE [LARGE SCALE GENOMIC DNA]</scope>
    <source>
        <strain evidence="2">NBRC 111535</strain>
    </source>
</reference>
<dbReference type="EMBL" id="CP029145">
    <property type="protein sequence ID" value="AWM33065.1"/>
    <property type="molecule type" value="Genomic_DNA"/>
</dbReference>
<name>A0A2Z3GPY4_9BACT</name>
<dbReference type="KEGG" id="hnv:DDQ68_09935"/>
<protein>
    <submittedName>
        <fullName evidence="1">Uncharacterized protein</fullName>
    </submittedName>
</protein>